<organism evidence="4 5">
    <name type="scientific">Sphingomonas glacialis</name>
    <dbReference type="NCBI Taxonomy" id="658225"/>
    <lineage>
        <taxon>Bacteria</taxon>
        <taxon>Pseudomonadati</taxon>
        <taxon>Pseudomonadota</taxon>
        <taxon>Alphaproteobacteria</taxon>
        <taxon>Sphingomonadales</taxon>
        <taxon>Sphingomonadaceae</taxon>
        <taxon>Sphingomonas</taxon>
    </lineage>
</organism>
<name>A0A502FS18_9SPHN</name>
<evidence type="ECO:0000256" key="1">
    <source>
        <dbReference type="ARBA" id="ARBA00022801"/>
    </source>
</evidence>
<dbReference type="PANTHER" id="PTHR42776">
    <property type="entry name" value="SERINE PEPTIDASE S9 FAMILY MEMBER"/>
    <property type="match status" value="1"/>
</dbReference>
<keyword evidence="1" id="KW-0378">Hydrolase</keyword>
<dbReference type="EMBL" id="RCZC01000004">
    <property type="protein sequence ID" value="TPG52234.1"/>
    <property type="molecule type" value="Genomic_DNA"/>
</dbReference>
<dbReference type="InterPro" id="IPR053536">
    <property type="entry name" value="Lasso_peptide_isopeptidase"/>
</dbReference>
<evidence type="ECO:0000256" key="2">
    <source>
        <dbReference type="SAM" id="SignalP"/>
    </source>
</evidence>
<dbReference type="InterPro" id="IPR029058">
    <property type="entry name" value="AB_hydrolase_fold"/>
</dbReference>
<dbReference type="SUPFAM" id="SSF53474">
    <property type="entry name" value="alpha/beta-Hydrolases"/>
    <property type="match status" value="1"/>
</dbReference>
<evidence type="ECO:0000313" key="5">
    <source>
        <dbReference type="Proteomes" id="UP000319931"/>
    </source>
</evidence>
<feature type="signal peptide" evidence="2">
    <location>
        <begin position="1"/>
        <end position="22"/>
    </location>
</feature>
<protein>
    <submittedName>
        <fullName evidence="4">Atxe2 family lasso peptide isopeptidase</fullName>
    </submittedName>
</protein>
<dbReference type="NCBIfam" id="NF033523">
    <property type="entry name" value="lasso_peptidase"/>
    <property type="match status" value="1"/>
</dbReference>
<feature type="chain" id="PRO_5021289947" evidence="2">
    <location>
        <begin position="23"/>
        <end position="698"/>
    </location>
</feature>
<dbReference type="InterPro" id="IPR011042">
    <property type="entry name" value="6-blade_b-propeller_TolB-like"/>
</dbReference>
<gene>
    <name evidence="4" type="ORF">EAH76_16220</name>
</gene>
<dbReference type="RefSeq" id="WP_140851306.1">
    <property type="nucleotide sequence ID" value="NZ_RCZC01000004.1"/>
</dbReference>
<keyword evidence="5" id="KW-1185">Reference proteome</keyword>
<dbReference type="InterPro" id="IPR001375">
    <property type="entry name" value="Peptidase_S9_cat"/>
</dbReference>
<evidence type="ECO:0000259" key="3">
    <source>
        <dbReference type="Pfam" id="PF00326"/>
    </source>
</evidence>
<comment type="caution">
    <text evidence="4">The sequence shown here is derived from an EMBL/GenBank/DDBJ whole genome shotgun (WGS) entry which is preliminary data.</text>
</comment>
<dbReference type="SUPFAM" id="SSF82171">
    <property type="entry name" value="DPP6 N-terminal domain-like"/>
    <property type="match status" value="1"/>
</dbReference>
<sequence>MVSRLMLVVAAAAIGWCTPARAGPLDCAARLMPPRSAARVALSARSLVELRDFGGHDNRASSAAPFALSPDGKWLALILRRADTETDGYCHGVMLLSRDGKRPPRFLDVGGDFVSMAGDTHGIPDMPNGAAAVVTPIWSPDSRLLLYLRRDHGVTQAWTVALGGGPAHPLTHLISDVREAAWTRDGYHVLVTSRPGVAEGERAIEQEGFRGFHYDARFWPLTETAPRPVLPIPMRVQTFDLRSGTVVDSPSPSAVQDLAGKPIGAYAFALSSGGARAWTIRTDPDRYTGPAALHVVAEGRELKCPEAICAERVAGLWWAGPMDIIFLRAGSAAEGGHQTLYRWRLDKEKAPQAVLDTADALFGCQWSAARLLCAAEQATRPRSIVEIDVRTGARRTVFDPNPDFPVAVGQVRRLQWAAGVGTASYGDLVLPPHHKAGERHPLIVVQYESRGFLRGGTGDEIPIFLLAARGYAVLSVQRTNWPATALQGRNFSEFQRANITNNADRRLLVSSLEAGVDAAIKLGVVDRERIGLTGMSDGATTVEYILSHRSRFRAVALSTCCGDPSTTMFATGIAFRDEQISSGFPAPGRACDPFWLEISIACNVAKIAAPILLHVSDREYRDSLETFSTLQVAGKAIDMYVFPDEYHVKWHPAHRLAEYQRVIAWFDFWLRDISRSDLSRSDEVARWEIMKQRLPTPS</sequence>
<reference evidence="4 5" key="1">
    <citation type="journal article" date="2019" name="Environ. Microbiol.">
        <title>Species interactions and distinct microbial communities in high Arctic permafrost affected cryosols are associated with the CH4 and CO2 gas fluxes.</title>
        <authorList>
            <person name="Altshuler I."/>
            <person name="Hamel J."/>
            <person name="Turney S."/>
            <person name="Magnuson E."/>
            <person name="Levesque R."/>
            <person name="Greer C."/>
            <person name="Whyte L.G."/>
        </authorList>
    </citation>
    <scope>NUCLEOTIDE SEQUENCE [LARGE SCALE GENOMIC DNA]</scope>
    <source>
        <strain evidence="4 5">E6.1</strain>
    </source>
</reference>
<dbReference type="AlphaFoldDB" id="A0A502FS18"/>
<dbReference type="PANTHER" id="PTHR42776:SF27">
    <property type="entry name" value="DIPEPTIDYL PEPTIDASE FAMILY MEMBER 6"/>
    <property type="match status" value="1"/>
</dbReference>
<dbReference type="GO" id="GO:0004252">
    <property type="term" value="F:serine-type endopeptidase activity"/>
    <property type="evidence" value="ECO:0007669"/>
    <property type="project" value="TreeGrafter"/>
</dbReference>
<dbReference type="Gene3D" id="3.40.50.1820">
    <property type="entry name" value="alpha/beta hydrolase"/>
    <property type="match status" value="1"/>
</dbReference>
<dbReference type="OrthoDB" id="100212at2"/>
<dbReference type="GO" id="GO:0006508">
    <property type="term" value="P:proteolysis"/>
    <property type="evidence" value="ECO:0007669"/>
    <property type="project" value="InterPro"/>
</dbReference>
<feature type="domain" description="Peptidase S9 prolyl oligopeptidase catalytic" evidence="3">
    <location>
        <begin position="465"/>
        <end position="670"/>
    </location>
</feature>
<accession>A0A502FS18</accession>
<keyword evidence="2" id="KW-0732">Signal</keyword>
<dbReference type="Proteomes" id="UP000319931">
    <property type="component" value="Unassembled WGS sequence"/>
</dbReference>
<proteinExistence type="predicted"/>
<evidence type="ECO:0000313" key="4">
    <source>
        <dbReference type="EMBL" id="TPG52234.1"/>
    </source>
</evidence>
<dbReference type="Pfam" id="PF00326">
    <property type="entry name" value="Peptidase_S9"/>
    <property type="match status" value="1"/>
</dbReference>
<dbReference type="Gene3D" id="2.120.10.30">
    <property type="entry name" value="TolB, C-terminal domain"/>
    <property type="match status" value="1"/>
</dbReference>